<name>A0A2N7W6P0_9BURK</name>
<comment type="cofactor">
    <cofactor evidence="1">
        <name>a divalent metal cation</name>
        <dbReference type="ChEBI" id="CHEBI:60240"/>
    </cofactor>
</comment>
<gene>
    <name evidence="6" type="ORF">C0Z19_12175</name>
</gene>
<feature type="binding site" evidence="5">
    <location>
        <position position="110"/>
    </location>
    <ligand>
        <name>substrate</name>
    </ligand>
</feature>
<keyword evidence="5" id="KW-0479">Metal-binding</keyword>
<dbReference type="PANTHER" id="PTHR33254">
    <property type="entry name" value="4-HYDROXY-4-METHYL-2-OXOGLUTARATE ALDOLASE 3-RELATED"/>
    <property type="match status" value="1"/>
</dbReference>
<dbReference type="CDD" id="cd16841">
    <property type="entry name" value="RraA_family"/>
    <property type="match status" value="1"/>
</dbReference>
<comment type="caution">
    <text evidence="6">The sequence shown here is derived from an EMBL/GenBank/DDBJ whole genome shotgun (WGS) entry which is preliminary data.</text>
</comment>
<keyword evidence="5" id="KW-0460">Magnesium</keyword>
<dbReference type="Pfam" id="PF03737">
    <property type="entry name" value="RraA-like"/>
    <property type="match status" value="1"/>
</dbReference>
<evidence type="ECO:0000256" key="4">
    <source>
        <dbReference type="ARBA" id="ARBA00030169"/>
    </source>
</evidence>
<dbReference type="InterPro" id="IPR005493">
    <property type="entry name" value="RraA/RraA-like"/>
</dbReference>
<evidence type="ECO:0000313" key="7">
    <source>
        <dbReference type="Proteomes" id="UP000235347"/>
    </source>
</evidence>
<dbReference type="AlphaFoldDB" id="A0A2N7W6P0"/>
<keyword evidence="7" id="KW-1185">Reference proteome</keyword>
<sequence>MKVHEANAAITALRDLGAATVHEAQGCRGALSAAIKPIDINCRLGGRALTVDAAPGDNLILHHALTKARPGDVLVVDAKGYLEAGPWGDILSEAAMLRGLSGLVIDGAVRDAAAIEEMGFPVFCRGLSIRGTGKNQPGVIGQPIVVGGTLVRTGDVIIGDRDGVVVVAAEETDAVVDRARQRAEKETAFRASLREGRTTVELLALEATIERLGLR</sequence>
<comment type="cofactor">
    <cofactor evidence="5">
        <name>Mg(2+)</name>
        <dbReference type="ChEBI" id="CHEBI:18420"/>
    </cofactor>
</comment>
<dbReference type="Gene3D" id="3.50.30.40">
    <property type="entry name" value="Ribonuclease E inhibitor RraA/RraA-like"/>
    <property type="match status" value="1"/>
</dbReference>
<dbReference type="PANTHER" id="PTHR33254:SF4">
    <property type="entry name" value="4-HYDROXY-4-METHYL-2-OXOGLUTARATE ALDOLASE 3-RELATED"/>
    <property type="match status" value="1"/>
</dbReference>
<evidence type="ECO:0000256" key="3">
    <source>
        <dbReference type="ARBA" id="ARBA00029596"/>
    </source>
</evidence>
<feature type="binding site" evidence="5">
    <location>
        <position position="111"/>
    </location>
    <ligand>
        <name>Mg(2+)</name>
        <dbReference type="ChEBI" id="CHEBI:18420"/>
    </ligand>
</feature>
<dbReference type="NCBIfam" id="NF006731">
    <property type="entry name" value="PRK09262.1"/>
    <property type="match status" value="1"/>
</dbReference>
<dbReference type="SUPFAM" id="SSF89562">
    <property type="entry name" value="RraA-like"/>
    <property type="match status" value="1"/>
</dbReference>
<accession>A0A2N7W6P0</accession>
<evidence type="ECO:0000256" key="2">
    <source>
        <dbReference type="ARBA" id="ARBA00016549"/>
    </source>
</evidence>
<organism evidence="6 7">
    <name type="scientific">Trinickia soli</name>
    <dbReference type="NCBI Taxonomy" id="380675"/>
    <lineage>
        <taxon>Bacteria</taxon>
        <taxon>Pseudomonadati</taxon>
        <taxon>Pseudomonadota</taxon>
        <taxon>Betaproteobacteria</taxon>
        <taxon>Burkholderiales</taxon>
        <taxon>Burkholderiaceae</taxon>
        <taxon>Trinickia</taxon>
    </lineage>
</organism>
<evidence type="ECO:0000256" key="5">
    <source>
        <dbReference type="PIRSR" id="PIRSR605493-1"/>
    </source>
</evidence>
<dbReference type="RefSeq" id="WP_102610056.1">
    <property type="nucleotide sequence ID" value="NZ_CADIKD010000002.1"/>
</dbReference>
<evidence type="ECO:0000313" key="6">
    <source>
        <dbReference type="EMBL" id="PMS25054.1"/>
    </source>
</evidence>
<dbReference type="InterPro" id="IPR036704">
    <property type="entry name" value="RraA/RraA-like_sf"/>
</dbReference>
<evidence type="ECO:0000256" key="1">
    <source>
        <dbReference type="ARBA" id="ARBA00001968"/>
    </source>
</evidence>
<reference evidence="6 7" key="1">
    <citation type="submission" date="2018-01" db="EMBL/GenBank/DDBJ databases">
        <title>Whole genome analyses suggest that Burkholderia sensu lato contains two further novel genera in the rhizoxinica-symbiotica group Mycetohabitans gen. nov., and Trinickia gen. nov.: implications for the evolution of diazotrophy and nodulation in the Burkholderiaceae.</title>
        <authorList>
            <person name="Estrada-de los Santos P."/>
            <person name="Palmer M."/>
            <person name="Chavez-Ramirez B."/>
            <person name="Beukes C."/>
            <person name="Steenkamp E.T."/>
            <person name="Hirsch A.M."/>
            <person name="Manyaka P."/>
            <person name="Maluk M."/>
            <person name="Lafos M."/>
            <person name="Crook M."/>
            <person name="Gross E."/>
            <person name="Simon M.F."/>
            <person name="Bueno dos Reis Junior F."/>
            <person name="Poole P.S."/>
            <person name="Venter S.N."/>
            <person name="James E.K."/>
        </authorList>
    </citation>
    <scope>NUCLEOTIDE SEQUENCE [LARGE SCALE GENOMIC DNA]</scope>
    <source>
        <strain evidence="6 7">GP25-8</strain>
    </source>
</reference>
<dbReference type="GO" id="GO:0046872">
    <property type="term" value="F:metal ion binding"/>
    <property type="evidence" value="ECO:0007669"/>
    <property type="project" value="UniProtKB-KW"/>
</dbReference>
<protein>
    <recommendedName>
        <fullName evidence="2">Putative 4-hydroxy-4-methyl-2-oxoglutarate aldolase</fullName>
    </recommendedName>
    <alternativeName>
        <fullName evidence="3">Regulator of ribonuclease activity homolog</fullName>
    </alternativeName>
    <alternativeName>
        <fullName evidence="4">RraA-like protein</fullName>
    </alternativeName>
</protein>
<proteinExistence type="predicted"/>
<dbReference type="Proteomes" id="UP000235347">
    <property type="component" value="Unassembled WGS sequence"/>
</dbReference>
<feature type="binding site" evidence="5">
    <location>
        <begin position="88"/>
        <end position="91"/>
    </location>
    <ligand>
        <name>substrate</name>
    </ligand>
</feature>
<dbReference type="EMBL" id="PNYB01000008">
    <property type="protein sequence ID" value="PMS25054.1"/>
    <property type="molecule type" value="Genomic_DNA"/>
</dbReference>